<dbReference type="AlphaFoldDB" id="A0AAW2IG23"/>
<reference evidence="1" key="1">
    <citation type="journal article" date="2024" name="Gigascience">
        <title>Chromosome-level genome of the poultry shaft louse Menopon gallinae provides insight into the host-switching and adaptive evolution of parasitic lice.</title>
        <authorList>
            <person name="Xu Y."/>
            <person name="Ma L."/>
            <person name="Liu S."/>
            <person name="Liang Y."/>
            <person name="Liu Q."/>
            <person name="He Z."/>
            <person name="Tian L."/>
            <person name="Duan Y."/>
            <person name="Cai W."/>
            <person name="Li H."/>
            <person name="Song F."/>
        </authorList>
    </citation>
    <scope>NUCLEOTIDE SEQUENCE</scope>
    <source>
        <strain evidence="1">Cailab_2023a</strain>
    </source>
</reference>
<comment type="caution">
    <text evidence="1">The sequence shown here is derived from an EMBL/GenBank/DDBJ whole genome shotgun (WGS) entry which is preliminary data.</text>
</comment>
<dbReference type="EMBL" id="JARGDH010000001">
    <property type="protein sequence ID" value="KAL0281306.1"/>
    <property type="molecule type" value="Genomic_DNA"/>
</dbReference>
<evidence type="ECO:0008006" key="2">
    <source>
        <dbReference type="Google" id="ProtNLM"/>
    </source>
</evidence>
<proteinExistence type="predicted"/>
<gene>
    <name evidence="1" type="ORF">PYX00_002334</name>
</gene>
<organism evidence="1">
    <name type="scientific">Menopon gallinae</name>
    <name type="common">poultry shaft louse</name>
    <dbReference type="NCBI Taxonomy" id="328185"/>
    <lineage>
        <taxon>Eukaryota</taxon>
        <taxon>Metazoa</taxon>
        <taxon>Ecdysozoa</taxon>
        <taxon>Arthropoda</taxon>
        <taxon>Hexapoda</taxon>
        <taxon>Insecta</taxon>
        <taxon>Pterygota</taxon>
        <taxon>Neoptera</taxon>
        <taxon>Paraneoptera</taxon>
        <taxon>Psocodea</taxon>
        <taxon>Troctomorpha</taxon>
        <taxon>Phthiraptera</taxon>
        <taxon>Amblycera</taxon>
        <taxon>Menoponidae</taxon>
        <taxon>Menopon</taxon>
    </lineage>
</organism>
<protein>
    <recommendedName>
        <fullName evidence="2">39S ribosomal protein L22, mitochondrial</fullName>
    </recommendedName>
</protein>
<accession>A0AAW2IG23</accession>
<dbReference type="EMBL" id="JARGDH010000001">
    <property type="protein sequence ID" value="KAL0281307.1"/>
    <property type="molecule type" value="Genomic_DNA"/>
</dbReference>
<evidence type="ECO:0000313" key="1">
    <source>
        <dbReference type="EMBL" id="KAL0281307.1"/>
    </source>
</evidence>
<sequence>MLKLSATLTARGAVKQVKNAYINSHATRRCYSVPSRKKRTLPKKSQGFARLLPQIEEPPPENCKKYPPFDWSYPFTLPRSKAYMMEARLTELKMYLAYKLGVHPLYAAYEYLKHPKRQFIKVKVVRNTVKQLMAVGFKKEVIAESVALTFYPWSTVQVGLRLVKENSLELTIHGFKGGFTDGSTPRFARGTYSRDKRLQLCLYYIEQPFFDGGGLL</sequence>
<name>A0AAW2IG23_9NEOP</name>